<dbReference type="EMBL" id="BT086384">
    <property type="protein sequence ID" value="ACR36737.1"/>
    <property type="molecule type" value="mRNA"/>
</dbReference>
<dbReference type="EMBL" id="BT085661">
    <property type="protein sequence ID" value="ACR36014.1"/>
    <property type="molecule type" value="mRNA"/>
</dbReference>
<organism evidence="1">
    <name type="scientific">Zea mays</name>
    <name type="common">Maize</name>
    <dbReference type="NCBI Taxonomy" id="4577"/>
    <lineage>
        <taxon>Eukaryota</taxon>
        <taxon>Viridiplantae</taxon>
        <taxon>Streptophyta</taxon>
        <taxon>Embryophyta</taxon>
        <taxon>Tracheophyta</taxon>
        <taxon>Spermatophyta</taxon>
        <taxon>Magnoliopsida</taxon>
        <taxon>Liliopsida</taxon>
        <taxon>Poales</taxon>
        <taxon>Poaceae</taxon>
        <taxon>PACMAD clade</taxon>
        <taxon>Panicoideae</taxon>
        <taxon>Andropogonodae</taxon>
        <taxon>Andropogoneae</taxon>
        <taxon>Tripsacinae</taxon>
        <taxon>Zea</taxon>
    </lineage>
</organism>
<sequence>MAPSPMTEITWFLRPRRSRATAMPSAAEMLVELWPTPNASCALSSRLGNPASPEVWRMVCIRDRRPVRILCGYAWWPTSQMILSSGVSNTWCSATDSSTTPRLELRCPPVLDTVCTTSARSSAASCSSSKIDRFFMWSG</sequence>
<protein>
    <submittedName>
        <fullName evidence="1">Uncharacterized protein</fullName>
    </submittedName>
</protein>
<reference evidence="1" key="1">
    <citation type="journal article" date="2009" name="PLoS Genet.">
        <title>Sequencing, mapping, and analysis of 27,455 maize full-length cDNAs.</title>
        <authorList>
            <person name="Soderlund C."/>
            <person name="Descour A."/>
            <person name="Kudrna D."/>
            <person name="Bomhoff M."/>
            <person name="Boyd L."/>
            <person name="Currie J."/>
            <person name="Angelova A."/>
            <person name="Collura K."/>
            <person name="Wissotski M."/>
            <person name="Ashley E."/>
            <person name="Morrow D."/>
            <person name="Fernandes J."/>
            <person name="Walbot V."/>
            <person name="Yu Y."/>
        </authorList>
    </citation>
    <scope>NUCLEOTIDE SEQUENCE</scope>
    <source>
        <strain evidence="1">B73</strain>
    </source>
</reference>
<accession>C4J4B4</accession>
<reference evidence="1" key="2">
    <citation type="submission" date="2012-06" db="EMBL/GenBank/DDBJ databases">
        <authorList>
            <person name="Yu Y."/>
            <person name="Currie J."/>
            <person name="Lomeli R."/>
            <person name="Angelova A."/>
            <person name="Collura K."/>
            <person name="Wissotski M."/>
            <person name="Campos D."/>
            <person name="Kudrna D."/>
            <person name="Golser W."/>
            <person name="Ashely E."/>
            <person name="Descour A."/>
            <person name="Fernandes J."/>
            <person name="Soderlund C."/>
            <person name="Walbot V."/>
        </authorList>
    </citation>
    <scope>NUCLEOTIDE SEQUENCE</scope>
    <source>
        <strain evidence="1">B73</strain>
    </source>
</reference>
<dbReference type="AlphaFoldDB" id="C4J4B4"/>
<evidence type="ECO:0000313" key="1">
    <source>
        <dbReference type="EMBL" id="ACR36014.1"/>
    </source>
</evidence>
<proteinExistence type="evidence at transcript level"/>
<name>C4J4B4_MAIZE</name>